<keyword evidence="1" id="KW-0812">Transmembrane</keyword>
<dbReference type="AlphaFoldDB" id="A0A0C1D283"/>
<dbReference type="Proteomes" id="UP000031246">
    <property type="component" value="Unassembled WGS sequence"/>
</dbReference>
<keyword evidence="4" id="KW-1185">Reference proteome</keyword>
<proteinExistence type="predicted"/>
<feature type="domain" description="EamA" evidence="2">
    <location>
        <begin position="160"/>
        <end position="292"/>
    </location>
</feature>
<comment type="caution">
    <text evidence="3">The sequence shown here is derived from an EMBL/GenBank/DDBJ whole genome shotgun (WGS) entry which is preliminary data.</text>
</comment>
<dbReference type="SUPFAM" id="SSF103481">
    <property type="entry name" value="Multidrug resistance efflux transporter EmrE"/>
    <property type="match status" value="2"/>
</dbReference>
<dbReference type="OrthoDB" id="9810818at2"/>
<evidence type="ECO:0000256" key="1">
    <source>
        <dbReference type="SAM" id="Phobius"/>
    </source>
</evidence>
<feature type="transmembrane region" description="Helical" evidence="1">
    <location>
        <begin position="217"/>
        <end position="239"/>
    </location>
</feature>
<evidence type="ECO:0000313" key="3">
    <source>
        <dbReference type="EMBL" id="KIA87890.1"/>
    </source>
</evidence>
<feature type="transmembrane region" description="Helical" evidence="1">
    <location>
        <begin position="251"/>
        <end position="269"/>
    </location>
</feature>
<keyword evidence="1" id="KW-0472">Membrane</keyword>
<dbReference type="GO" id="GO:0016020">
    <property type="term" value="C:membrane"/>
    <property type="evidence" value="ECO:0007669"/>
    <property type="project" value="InterPro"/>
</dbReference>
<feature type="transmembrane region" description="Helical" evidence="1">
    <location>
        <begin position="101"/>
        <end position="121"/>
    </location>
</feature>
<feature type="transmembrane region" description="Helical" evidence="1">
    <location>
        <begin position="77"/>
        <end position="95"/>
    </location>
</feature>
<organism evidence="3 4">
    <name type="scientific">Pedobacter kyungheensis</name>
    <dbReference type="NCBI Taxonomy" id="1069985"/>
    <lineage>
        <taxon>Bacteria</taxon>
        <taxon>Pseudomonadati</taxon>
        <taxon>Bacteroidota</taxon>
        <taxon>Sphingobacteriia</taxon>
        <taxon>Sphingobacteriales</taxon>
        <taxon>Sphingobacteriaceae</taxon>
        <taxon>Pedobacter</taxon>
    </lineage>
</organism>
<evidence type="ECO:0000313" key="4">
    <source>
        <dbReference type="Proteomes" id="UP000031246"/>
    </source>
</evidence>
<feature type="transmembrane region" description="Helical" evidence="1">
    <location>
        <begin position="36"/>
        <end position="56"/>
    </location>
</feature>
<feature type="transmembrane region" description="Helical" evidence="1">
    <location>
        <begin position="154"/>
        <end position="176"/>
    </location>
</feature>
<feature type="transmembrane region" description="Helical" evidence="1">
    <location>
        <begin position="275"/>
        <end position="292"/>
    </location>
</feature>
<accession>A0A0C1D283</accession>
<feature type="domain" description="EamA" evidence="2">
    <location>
        <begin position="8"/>
        <end position="146"/>
    </location>
</feature>
<gene>
    <name evidence="3" type="ORF">OC25_26560</name>
</gene>
<dbReference type="EMBL" id="JSYN01000061">
    <property type="protein sequence ID" value="KIA87890.1"/>
    <property type="molecule type" value="Genomic_DNA"/>
</dbReference>
<dbReference type="PANTHER" id="PTHR22911:SF79">
    <property type="entry name" value="MOBA-LIKE NTP TRANSFERASE DOMAIN-CONTAINING PROTEIN"/>
    <property type="match status" value="1"/>
</dbReference>
<evidence type="ECO:0000259" key="2">
    <source>
        <dbReference type="Pfam" id="PF00892"/>
    </source>
</evidence>
<dbReference type="InterPro" id="IPR037185">
    <property type="entry name" value="EmrE-like"/>
</dbReference>
<feature type="transmembrane region" description="Helical" evidence="1">
    <location>
        <begin position="128"/>
        <end position="148"/>
    </location>
</feature>
<name>A0A0C1D283_9SPHI</name>
<sequence length="295" mass="32417">MQLNYKQAVLLTLLAASLWGISGTFGQFLFNERDMNVEWLITVRLLISGSCLLLFARFGEKADTMAIWREKKNIVPLLIFGVFGMLGVQYTYFAAIKHSNAATATVLQFTGPIIIALYLAAKYRRVPPFLELIAILFAILGTFLLVTHGRFDSLSISTTALFFGLASAVTLALYSLQPKILMQKYNASIVAGWGMLIGGIVFCFVHAPWAIEGKWDYQTVISLAMIIILGTLIAFYAYLSGAKIIGAQKASLLASAEPLVAVIISVVWLKTSFGLIDWIGSLLIISTIFLLSKKK</sequence>
<dbReference type="PANTHER" id="PTHR22911">
    <property type="entry name" value="ACYL-MALONYL CONDENSING ENZYME-RELATED"/>
    <property type="match status" value="1"/>
</dbReference>
<protein>
    <submittedName>
        <fullName evidence="3">Transporter</fullName>
    </submittedName>
</protein>
<reference evidence="3 4" key="1">
    <citation type="submission" date="2014-10" db="EMBL/GenBank/DDBJ databases">
        <title>Pedobacter Kyungheensis.</title>
        <authorList>
            <person name="Anderson B.M."/>
            <person name="Newman J.D."/>
        </authorList>
    </citation>
    <scope>NUCLEOTIDE SEQUENCE [LARGE SCALE GENOMIC DNA]</scope>
    <source>
        <strain evidence="3 4">KACC 16221</strain>
    </source>
</reference>
<dbReference type="RefSeq" id="WP_039483593.1">
    <property type="nucleotide sequence ID" value="NZ_JSYN01000061.1"/>
</dbReference>
<feature type="transmembrane region" description="Helical" evidence="1">
    <location>
        <begin position="188"/>
        <end position="211"/>
    </location>
</feature>
<dbReference type="InterPro" id="IPR000620">
    <property type="entry name" value="EamA_dom"/>
</dbReference>
<keyword evidence="1" id="KW-1133">Transmembrane helix</keyword>
<dbReference type="Pfam" id="PF00892">
    <property type="entry name" value="EamA"/>
    <property type="match status" value="2"/>
</dbReference>